<dbReference type="Proteomes" id="UP000695000">
    <property type="component" value="Unplaced"/>
</dbReference>
<dbReference type="RefSeq" id="XP_017780027.1">
    <property type="nucleotide sequence ID" value="XM_017924538.1"/>
</dbReference>
<feature type="repeat" description="Solcar" evidence="8">
    <location>
        <begin position="12"/>
        <end position="97"/>
    </location>
</feature>
<evidence type="ECO:0000256" key="7">
    <source>
        <dbReference type="ARBA" id="ARBA00023136"/>
    </source>
</evidence>
<evidence type="ECO:0000256" key="1">
    <source>
        <dbReference type="ARBA" id="ARBA00004141"/>
    </source>
</evidence>
<dbReference type="InterPro" id="IPR023395">
    <property type="entry name" value="MCP_dom_sf"/>
</dbReference>
<keyword evidence="3 9" id="KW-0813">Transport</keyword>
<feature type="compositionally biased region" description="Basic and acidic residues" evidence="10">
    <location>
        <begin position="169"/>
        <end position="182"/>
    </location>
</feature>
<name>A0ABM1MZM7_NICVS</name>
<feature type="region of interest" description="Disordered" evidence="10">
    <location>
        <begin position="166"/>
        <end position="224"/>
    </location>
</feature>
<dbReference type="Gene3D" id="1.50.40.10">
    <property type="entry name" value="Mitochondrial carrier domain"/>
    <property type="match status" value="1"/>
</dbReference>
<evidence type="ECO:0000256" key="5">
    <source>
        <dbReference type="ARBA" id="ARBA00022737"/>
    </source>
</evidence>
<keyword evidence="7 8" id="KW-0472">Membrane</keyword>
<dbReference type="InterPro" id="IPR050391">
    <property type="entry name" value="Mito_Metabolite_Transporter"/>
</dbReference>
<evidence type="ECO:0000256" key="10">
    <source>
        <dbReference type="SAM" id="MobiDB-lite"/>
    </source>
</evidence>
<comment type="similarity">
    <text evidence="2 9">Belongs to the mitochondrial carrier (TC 2.A.29) family.</text>
</comment>
<feature type="compositionally biased region" description="Basic and acidic residues" evidence="10">
    <location>
        <begin position="190"/>
        <end position="206"/>
    </location>
</feature>
<evidence type="ECO:0000313" key="12">
    <source>
        <dbReference type="RefSeq" id="XP_017780027.1"/>
    </source>
</evidence>
<keyword evidence="5" id="KW-0677">Repeat</keyword>
<evidence type="ECO:0000256" key="3">
    <source>
        <dbReference type="ARBA" id="ARBA00022448"/>
    </source>
</evidence>
<evidence type="ECO:0000256" key="9">
    <source>
        <dbReference type="RuleBase" id="RU000488"/>
    </source>
</evidence>
<accession>A0ABM1MZM7</accession>
<dbReference type="InterPro" id="IPR018108">
    <property type="entry name" value="MCP_transmembrane"/>
</dbReference>
<dbReference type="Pfam" id="PF00153">
    <property type="entry name" value="Mito_carr"/>
    <property type="match status" value="1"/>
</dbReference>
<dbReference type="PANTHER" id="PTHR45618">
    <property type="entry name" value="MITOCHONDRIAL DICARBOXYLATE CARRIER-RELATED"/>
    <property type="match status" value="1"/>
</dbReference>
<sequence length="224" mass="25010">MAIDSKRIPVPVKFLCASLSGVAGTMVCYPLDLLKLNMQVAGEGGAKREHVTTWQFASSIVKRDGITGLYTGLTASMLRQSLYTGVRLGIFQTIVDHYTEYAQKSLFNASTQLTFNHVRKERTAAWCADQGSGRNGRGGGRWRCRFAPGRSSNANGRGQAIAYGEEAQLQERDRRDAADQKGGRFARIGQRPESRHRASDGRERRAIRQLHPSQRVPHQSKYNW</sequence>
<organism evidence="11 12">
    <name type="scientific">Nicrophorus vespilloides</name>
    <name type="common">Boreal carrion beetle</name>
    <dbReference type="NCBI Taxonomy" id="110193"/>
    <lineage>
        <taxon>Eukaryota</taxon>
        <taxon>Metazoa</taxon>
        <taxon>Ecdysozoa</taxon>
        <taxon>Arthropoda</taxon>
        <taxon>Hexapoda</taxon>
        <taxon>Insecta</taxon>
        <taxon>Pterygota</taxon>
        <taxon>Neoptera</taxon>
        <taxon>Endopterygota</taxon>
        <taxon>Coleoptera</taxon>
        <taxon>Polyphaga</taxon>
        <taxon>Staphyliniformia</taxon>
        <taxon>Silphidae</taxon>
        <taxon>Nicrophorinae</taxon>
        <taxon>Nicrophorus</taxon>
    </lineage>
</organism>
<dbReference type="PROSITE" id="PS50920">
    <property type="entry name" value="SOLCAR"/>
    <property type="match status" value="1"/>
</dbReference>
<gene>
    <name evidence="12" type="primary">LOC108565184</name>
</gene>
<reference evidence="12" key="1">
    <citation type="submission" date="2025-08" db="UniProtKB">
        <authorList>
            <consortium name="RefSeq"/>
        </authorList>
    </citation>
    <scope>IDENTIFICATION</scope>
    <source>
        <tissue evidence="12">Whole Larva</tissue>
    </source>
</reference>
<evidence type="ECO:0000256" key="2">
    <source>
        <dbReference type="ARBA" id="ARBA00006375"/>
    </source>
</evidence>
<proteinExistence type="inferred from homology"/>
<comment type="subcellular location">
    <subcellularLocation>
        <location evidence="1">Membrane</location>
        <topology evidence="1">Multi-pass membrane protein</topology>
    </subcellularLocation>
</comment>
<dbReference type="SUPFAM" id="SSF103506">
    <property type="entry name" value="Mitochondrial carrier"/>
    <property type="match status" value="1"/>
</dbReference>
<keyword evidence="4 8" id="KW-0812">Transmembrane</keyword>
<evidence type="ECO:0000256" key="4">
    <source>
        <dbReference type="ARBA" id="ARBA00022692"/>
    </source>
</evidence>
<evidence type="ECO:0000313" key="11">
    <source>
        <dbReference type="Proteomes" id="UP000695000"/>
    </source>
</evidence>
<keyword evidence="11" id="KW-1185">Reference proteome</keyword>
<dbReference type="GeneID" id="108565184"/>
<keyword evidence="6" id="KW-1133">Transmembrane helix</keyword>
<protein>
    <submittedName>
        <fullName evidence="12">Uncharacterized protein LOC108565184</fullName>
    </submittedName>
</protein>
<evidence type="ECO:0000256" key="6">
    <source>
        <dbReference type="ARBA" id="ARBA00022989"/>
    </source>
</evidence>
<evidence type="ECO:0000256" key="8">
    <source>
        <dbReference type="PROSITE-ProRule" id="PRU00282"/>
    </source>
</evidence>